<sequence length="547" mass="62306">MMKLSRRRFLGHVLGAGLLGATGLGSYRRFNPQTPPISIDYPGMALGHAMRDAMHALPQNIPVKQVKAVIVGSGGAGLSAAWQFAKHGMHDYVLLDGPERNGNNRGEHHGEVYYPTGAHYLPLPSLESTHIEELLRDLKVFQDGQYDEKALVHAPTERLYFDEHWQNTIAPHKNAQSERFFEHMHRLSLQHGTDNKRVFAMPLAASSLDQTWRQLDQMVFATWLKQEHYDDESLLWYADYCCRDDYGQGIHQVSAWAGLHYFCARTRLDDEHEHSHQVLTWSDGLNHLSERIRQYCRLQTYPDIAAYRTPQHQAVSLNASAMKIEETKDGVKVLVYDGQQGWLYLHAQTVICAMPLYIAARVVNGISQYGFNPREHMPEYAPWLVSNFIFKGMPAEYSGTPLAWDNVAYQGQGLGYVVSTHQELWRGQPPYTSFTAYNALNHDTPANVRHWLINSRPETIYQHAAAELESIYGVDIRRQMVQARITVRGHAMAVPTPDYLSNTGLQALQKHTGRLQFAHSDLSGYSVFEEACWWGKQKALLALEQWL</sequence>
<dbReference type="RefSeq" id="WP_019958200.1">
    <property type="nucleotide sequence ID" value="NZ_CP091512.1"/>
</dbReference>
<dbReference type="InterPro" id="IPR002937">
    <property type="entry name" value="Amino_oxidase"/>
</dbReference>
<keyword evidence="3" id="KW-1185">Reference proteome</keyword>
<reference evidence="2" key="1">
    <citation type="submission" date="2021-12" db="EMBL/GenBank/DDBJ databases">
        <authorList>
            <person name="Veyrier F.J."/>
        </authorList>
    </citation>
    <scope>NUCLEOTIDE SEQUENCE</scope>
    <source>
        <strain evidence="2">SAG 1488-6</strain>
    </source>
</reference>
<protein>
    <submittedName>
        <fullName evidence="2">FAD-dependent oxidoreductase</fullName>
    </submittedName>
</protein>
<name>A0ABY4EC69_VITST</name>
<dbReference type="SUPFAM" id="SSF51905">
    <property type="entry name" value="FAD/NAD(P)-binding domain"/>
    <property type="match status" value="1"/>
</dbReference>
<feature type="domain" description="Amine oxidase" evidence="1">
    <location>
        <begin position="76"/>
        <end position="475"/>
    </location>
</feature>
<evidence type="ECO:0000313" key="2">
    <source>
        <dbReference type="EMBL" id="UOO92193.1"/>
    </source>
</evidence>
<dbReference type="Gene3D" id="3.50.50.60">
    <property type="entry name" value="FAD/NAD(P)-binding domain"/>
    <property type="match status" value="1"/>
</dbReference>
<dbReference type="PROSITE" id="PS51318">
    <property type="entry name" value="TAT"/>
    <property type="match status" value="1"/>
</dbReference>
<organism evidence="2 3">
    <name type="scientific">Vitreoscilla stercoraria</name>
    <dbReference type="NCBI Taxonomy" id="61"/>
    <lineage>
        <taxon>Bacteria</taxon>
        <taxon>Pseudomonadati</taxon>
        <taxon>Pseudomonadota</taxon>
        <taxon>Betaproteobacteria</taxon>
        <taxon>Neisseriales</taxon>
        <taxon>Neisseriaceae</taxon>
        <taxon>Vitreoscilla</taxon>
    </lineage>
</organism>
<dbReference type="InterPro" id="IPR006311">
    <property type="entry name" value="TAT_signal"/>
</dbReference>
<dbReference type="Proteomes" id="UP000832034">
    <property type="component" value="Chromosome"/>
</dbReference>
<evidence type="ECO:0000313" key="3">
    <source>
        <dbReference type="Proteomes" id="UP000832034"/>
    </source>
</evidence>
<dbReference type="EMBL" id="CP091512">
    <property type="protein sequence ID" value="UOO92193.1"/>
    <property type="molecule type" value="Genomic_DNA"/>
</dbReference>
<dbReference type="InterPro" id="IPR036188">
    <property type="entry name" value="FAD/NAD-bd_sf"/>
</dbReference>
<evidence type="ECO:0000259" key="1">
    <source>
        <dbReference type="Pfam" id="PF01593"/>
    </source>
</evidence>
<proteinExistence type="predicted"/>
<accession>A0ABY4EC69</accession>
<dbReference type="Pfam" id="PF01593">
    <property type="entry name" value="Amino_oxidase"/>
    <property type="match status" value="1"/>
</dbReference>
<gene>
    <name evidence="2" type="ORF">LVJ81_11310</name>
</gene>
<reference evidence="2" key="2">
    <citation type="journal article" date="2022" name="Res Sq">
        <title>Evolution of multicellular longitudinally dividing oral cavity symbionts (Neisseriaceae).</title>
        <authorList>
            <person name="Nyongesa S."/>
            <person name="Weber P."/>
            <person name="Bernet E."/>
            <person name="Pullido F."/>
            <person name="Nieckarz M."/>
            <person name="Delaby M."/>
            <person name="Nieves C."/>
            <person name="Viehboeck T."/>
            <person name="Krause N."/>
            <person name="Rivera-Millot A."/>
            <person name="Nakamura A."/>
            <person name="Vischer N."/>
            <person name="VanNieuwenhze M."/>
            <person name="Brun Y."/>
            <person name="Cava F."/>
            <person name="Bulgheresi S."/>
            <person name="Veyrier F."/>
        </authorList>
    </citation>
    <scope>NUCLEOTIDE SEQUENCE</scope>
    <source>
        <strain evidence="2">SAG 1488-6</strain>
    </source>
</reference>